<feature type="signal peptide" evidence="1">
    <location>
        <begin position="1"/>
        <end position="16"/>
    </location>
</feature>
<sequence length="757" mass="83549">MLKSFIKLCWIFPLLAACSQGNRTIDLNSLQSTLEKAGPGDTIYIKSGTYTNIQLQLEGYGKVEEPIVVMAQQPGSVFIEGVSNLRLCGEYVEINGLHFRNGYTPKGAVIEFRNGEKVANNCRITDCVIDYFNPIDRGVSGSWILLYGRNNRLDHNSILGKLYAGVTLAVILNGEGDRNNNHRIDHNYFGERPILGSNGGETIRVGTSHHAFFSSNTVIEDNMFHHCNGEVEVVSIKSSDNIIRNNVFLECRGILALRHGNRNLVEGNAFIGNGLPCTGGVRIVNEGHTIKGNLFYGLKGDRFFAALGLMNAVPNSLPNRYHHVKDVTLEDNRFINCDNILFCVGKDNERTLPPSNISFIRNQFISKSDKALYQSFDDISGFTFIDNVVNYPYTVTQRGFQNNTTLSDSIDLKPYMEKKNGASWYTLSENHELVLTGNEISVKAGQNTLLEALNQAQSGDILNLSEEGVYWLDNTLLIDKYIRIQADSHLSKRPVLCFNGMSGKAFVTIVNGGNLEIQGLAFNGEGEAGKALSEGGITVKSGTITPYLLTVDNCEFYNFNESGLAAIRGEKSTFSPMVIIRNSFFHDMSGEAINFAGEKDDKGKYNVEELHVDNCIFYRLLGSALNIYRGGNDESTSGPLLTVDHCTIENVDNKEQGSAMRLIGVQSATVTNCSFANSGKGGASIRFNEMSWDKLSVSYINLYNSGRIASFWGKLGSKNITNYRPEYVDANTGNFYQISTSPLSNKASDKKDLGITQ</sequence>
<dbReference type="PROSITE" id="PS51257">
    <property type="entry name" value="PROKAR_LIPOPROTEIN"/>
    <property type="match status" value="1"/>
</dbReference>
<organism evidence="2 3">
    <name type="scientific">Bacteroides clarus</name>
    <dbReference type="NCBI Taxonomy" id="626929"/>
    <lineage>
        <taxon>Bacteria</taxon>
        <taxon>Pseudomonadati</taxon>
        <taxon>Bacteroidota</taxon>
        <taxon>Bacteroidia</taxon>
        <taxon>Bacteroidales</taxon>
        <taxon>Bacteroidaceae</taxon>
        <taxon>Bacteroides</taxon>
    </lineage>
</organism>
<dbReference type="RefSeq" id="WP_009122077.1">
    <property type="nucleotide sequence ID" value="NZ_CALIXP010000067.1"/>
</dbReference>
<dbReference type="Proteomes" id="UP000196587">
    <property type="component" value="Unassembled WGS sequence"/>
</dbReference>
<feature type="binding site" evidence="4">
    <location>
        <position position="198"/>
    </location>
    <ligand>
        <name>Ca(2+)</name>
        <dbReference type="ChEBI" id="CHEBI:29108"/>
    </ligand>
</feature>
<evidence type="ECO:0000313" key="2">
    <source>
        <dbReference type="EMBL" id="OUP35936.1"/>
    </source>
</evidence>
<feature type="binding site" evidence="4">
    <location>
        <position position="201"/>
    </location>
    <ligand>
        <name>Ca(2+)</name>
        <dbReference type="ChEBI" id="CHEBI:29108"/>
    </ligand>
</feature>
<dbReference type="CDD" id="cd14251">
    <property type="entry name" value="PL-6"/>
    <property type="match status" value="1"/>
</dbReference>
<keyword evidence="4" id="KW-0479">Metal-binding</keyword>
<feature type="chain" id="PRO_5010983957" description="Poly(Beta-D-mannuronate) lyase" evidence="1">
    <location>
        <begin position="17"/>
        <end position="757"/>
    </location>
</feature>
<dbReference type="PDB" id="7DMK">
    <property type="method" value="X-ray"/>
    <property type="resolution" value="2.21 A"/>
    <property type="chains" value="A/B/C/D=17-757"/>
</dbReference>
<dbReference type="InterPro" id="IPR011050">
    <property type="entry name" value="Pectin_lyase_fold/virulence"/>
</dbReference>
<keyword evidence="4" id="KW-0002">3D-structure</keyword>
<feature type="binding site" evidence="4">
    <location>
        <position position="230"/>
    </location>
    <ligand>
        <name>Ca(2+)</name>
        <dbReference type="ChEBI" id="CHEBI:29108"/>
    </ligand>
</feature>
<dbReference type="SMR" id="A0A1Y4JW59"/>
<name>A0A1Y4JW59_9BACE</name>
<dbReference type="AlphaFoldDB" id="A0A1Y4JW59"/>
<feature type="binding site" evidence="4">
    <location>
        <position position="232"/>
    </location>
    <ligand>
        <name>Ca(2+)</name>
        <dbReference type="ChEBI" id="CHEBI:29108"/>
    </ligand>
</feature>
<reference evidence="3" key="1">
    <citation type="submission" date="2017-04" db="EMBL/GenBank/DDBJ databases">
        <title>Function of individual gut microbiota members based on whole genome sequencing of pure cultures obtained from chicken caecum.</title>
        <authorList>
            <person name="Medvecky M."/>
            <person name="Cejkova D."/>
            <person name="Polansky O."/>
            <person name="Karasova D."/>
            <person name="Kubasova T."/>
            <person name="Cizek A."/>
            <person name="Rychlik I."/>
        </authorList>
    </citation>
    <scope>NUCLEOTIDE SEQUENCE [LARGE SCALE GENOMIC DNA]</scope>
    <source>
        <strain evidence="3">An189</strain>
    </source>
</reference>
<dbReference type="SUPFAM" id="SSF51126">
    <property type="entry name" value="Pectin lyase-like"/>
    <property type="match status" value="2"/>
</dbReference>
<dbReference type="Pfam" id="PF14592">
    <property type="entry name" value="Chondroitinas_B"/>
    <property type="match status" value="1"/>
</dbReference>
<dbReference type="Gene3D" id="2.160.20.10">
    <property type="entry name" value="Single-stranded right-handed beta-helix, Pectin lyase-like"/>
    <property type="match status" value="2"/>
</dbReference>
<dbReference type="InterPro" id="IPR039513">
    <property type="entry name" value="PL-6"/>
</dbReference>
<reference evidence="4" key="2">
    <citation type="journal article" date="2021" name="Biochem. Biophys. Res. Commun.">
        <title>Structural basis for the exolytic activity of polysaccharide lyase family 6 alginate lyase BcAlyPL6 from human gut microbe Bacteroides clarus.</title>
        <authorList>
            <person name="Wang B."/>
            <person name="Dong S."/>
            <person name="Li F.L."/>
            <person name="Ma X.Q."/>
        </authorList>
    </citation>
    <scope>X-RAY CRYSTALLOGRAPHY (2.21 ANGSTROMS) OF 17-757 IN COMPLEX WITH CA(2+)</scope>
</reference>
<protein>
    <recommendedName>
        <fullName evidence="5">Poly(Beta-D-mannuronate) lyase</fullName>
    </recommendedName>
</protein>
<evidence type="ECO:0007829" key="4">
    <source>
        <dbReference type="PDB" id="7DMK"/>
    </source>
</evidence>
<dbReference type="InterPro" id="IPR006626">
    <property type="entry name" value="PbH1"/>
</dbReference>
<evidence type="ECO:0000313" key="3">
    <source>
        <dbReference type="Proteomes" id="UP000196587"/>
    </source>
</evidence>
<evidence type="ECO:0008006" key="5">
    <source>
        <dbReference type="Google" id="ProtNLM"/>
    </source>
</evidence>
<keyword evidence="1" id="KW-0732">Signal</keyword>
<accession>A0A1Y4JW59</accession>
<dbReference type="SMART" id="SM00710">
    <property type="entry name" value="PbH1"/>
    <property type="match status" value="10"/>
</dbReference>
<comment type="caution">
    <text evidence="2">The sequence shown here is derived from an EMBL/GenBank/DDBJ whole genome shotgun (WGS) entry which is preliminary data.</text>
</comment>
<evidence type="ECO:0000256" key="1">
    <source>
        <dbReference type="SAM" id="SignalP"/>
    </source>
</evidence>
<dbReference type="GO" id="GO:0046872">
    <property type="term" value="F:metal ion binding"/>
    <property type="evidence" value="ECO:0007669"/>
    <property type="project" value="UniProtKB-KW"/>
</dbReference>
<dbReference type="EMBL" id="NFKE01000002">
    <property type="protein sequence ID" value="OUP35936.1"/>
    <property type="molecule type" value="Genomic_DNA"/>
</dbReference>
<gene>
    <name evidence="2" type="ORF">B5F24_03600</name>
</gene>
<keyword evidence="4" id="KW-0106">Calcium</keyword>
<dbReference type="InterPro" id="IPR012334">
    <property type="entry name" value="Pectin_lyas_fold"/>
</dbReference>
<proteinExistence type="evidence at protein level"/>